<evidence type="ECO:0000256" key="1">
    <source>
        <dbReference type="SAM" id="MobiDB-lite"/>
    </source>
</evidence>
<accession>A0AAW1SPQ8</accession>
<reference evidence="2 3" key="1">
    <citation type="journal article" date="2024" name="Nat. Commun.">
        <title>Phylogenomics reveals the evolutionary origins of lichenization in chlorophyte algae.</title>
        <authorList>
            <person name="Puginier C."/>
            <person name="Libourel C."/>
            <person name="Otte J."/>
            <person name="Skaloud P."/>
            <person name="Haon M."/>
            <person name="Grisel S."/>
            <person name="Petersen M."/>
            <person name="Berrin J.G."/>
            <person name="Delaux P.M."/>
            <person name="Dal Grande F."/>
            <person name="Keller J."/>
        </authorList>
    </citation>
    <scope>NUCLEOTIDE SEQUENCE [LARGE SCALE GENOMIC DNA]</scope>
    <source>
        <strain evidence="2 3">SAG 2523</strain>
    </source>
</reference>
<sequence>MHLGPVSHQPELDEPCFPACAQPLQHPPDVHVRASLHDRSMPPQEMPVAERSHTAAASCEAASVAAAPVTASHFHLLCPSEDTPSAAAACEHHLSPSIPAGGSLESVVSRAELRLPQQDCFERTGTMLRDFHGSQGSHILAAAMAACSCAGAPRDAPDELSRSLASQMTDLAAHAAAPPGYGQRPGGLPAAAAIIGRMPDGLATAPSPQRAQRAAHAVGTAEGCPVETDGNAAGGAAVPPSTAMLGPVYRHDRAGQPEGSREPPRGAAHQMDRPVGALGGSGTFGDVEDEHTRALAADCQRLATEIEDMRCMRKRACQESLRTRVQLAVSDVNGASRAFQLTQMSCTSPTGISSSEQQASLQLADRALRLAVLAGGFDVGPSIIEQAKRLIDQSGGGDASQPDEPRFKRARTDARFCWTSPNTQ</sequence>
<name>A0AAW1SPQ8_9CHLO</name>
<keyword evidence="3" id="KW-1185">Reference proteome</keyword>
<gene>
    <name evidence="2" type="ORF">WJX84_008947</name>
</gene>
<comment type="caution">
    <text evidence="2">The sequence shown here is derived from an EMBL/GenBank/DDBJ whole genome shotgun (WGS) entry which is preliminary data.</text>
</comment>
<organism evidence="2 3">
    <name type="scientific">Apatococcus fuscideae</name>
    <dbReference type="NCBI Taxonomy" id="2026836"/>
    <lineage>
        <taxon>Eukaryota</taxon>
        <taxon>Viridiplantae</taxon>
        <taxon>Chlorophyta</taxon>
        <taxon>core chlorophytes</taxon>
        <taxon>Trebouxiophyceae</taxon>
        <taxon>Chlorellales</taxon>
        <taxon>Chlorellaceae</taxon>
        <taxon>Apatococcus</taxon>
    </lineage>
</organism>
<feature type="compositionally biased region" description="Basic and acidic residues" evidence="1">
    <location>
        <begin position="249"/>
        <end position="264"/>
    </location>
</feature>
<feature type="region of interest" description="Disordered" evidence="1">
    <location>
        <begin position="242"/>
        <end position="269"/>
    </location>
</feature>
<dbReference type="EMBL" id="JALJOV010001151">
    <property type="protein sequence ID" value="KAK9853351.1"/>
    <property type="molecule type" value="Genomic_DNA"/>
</dbReference>
<proteinExistence type="predicted"/>
<evidence type="ECO:0000313" key="2">
    <source>
        <dbReference type="EMBL" id="KAK9853351.1"/>
    </source>
</evidence>
<protein>
    <submittedName>
        <fullName evidence="2">Uncharacterized protein</fullName>
    </submittedName>
</protein>
<evidence type="ECO:0000313" key="3">
    <source>
        <dbReference type="Proteomes" id="UP001485043"/>
    </source>
</evidence>
<feature type="region of interest" description="Disordered" evidence="1">
    <location>
        <begin position="391"/>
        <end position="424"/>
    </location>
</feature>
<dbReference type="Proteomes" id="UP001485043">
    <property type="component" value="Unassembled WGS sequence"/>
</dbReference>
<feature type="compositionally biased region" description="Basic and acidic residues" evidence="1">
    <location>
        <begin position="403"/>
        <end position="414"/>
    </location>
</feature>
<dbReference type="AlphaFoldDB" id="A0AAW1SPQ8"/>